<dbReference type="InterPro" id="IPR035093">
    <property type="entry name" value="RelE/ParE_toxin_dom_sf"/>
</dbReference>
<evidence type="ECO:0000313" key="3">
    <source>
        <dbReference type="Proteomes" id="UP000095380"/>
    </source>
</evidence>
<protein>
    <submittedName>
        <fullName evidence="2">Plasmid stabilisation system protein</fullName>
    </submittedName>
</protein>
<name>A0A173YVB2_9FIRM</name>
<dbReference type="AlphaFoldDB" id="A0A173YVB2"/>
<organism evidence="2 3">
    <name type="scientific">Dorea longicatena</name>
    <dbReference type="NCBI Taxonomy" id="88431"/>
    <lineage>
        <taxon>Bacteria</taxon>
        <taxon>Bacillati</taxon>
        <taxon>Bacillota</taxon>
        <taxon>Clostridia</taxon>
        <taxon>Lachnospirales</taxon>
        <taxon>Lachnospiraceae</taxon>
        <taxon>Dorea</taxon>
    </lineage>
</organism>
<dbReference type="Pfam" id="PF05016">
    <property type="entry name" value="ParE_toxin"/>
    <property type="match status" value="1"/>
</dbReference>
<dbReference type="InterPro" id="IPR007712">
    <property type="entry name" value="RelE/ParE_toxin"/>
</dbReference>
<dbReference type="Gene3D" id="3.30.2310.20">
    <property type="entry name" value="RelE-like"/>
    <property type="match status" value="1"/>
</dbReference>
<sequence>MVYKLNVTDHADELLDNLVYHLIYRLKNKEAAKHLLDSVESIYDRLVENPYQFPKSRDMYLAKKGYYEVVIPQMNYIVIFDVRKDIVNIVGIFHQLKNYLRKL</sequence>
<dbReference type="RefSeq" id="WP_055193891.1">
    <property type="nucleotide sequence ID" value="NZ_CYYM01000002.1"/>
</dbReference>
<dbReference type="Proteomes" id="UP000095380">
    <property type="component" value="Unassembled WGS sequence"/>
</dbReference>
<keyword evidence="1" id="KW-1277">Toxin-antitoxin system</keyword>
<proteinExistence type="predicted"/>
<evidence type="ECO:0000313" key="2">
    <source>
        <dbReference type="EMBL" id="CUN67403.1"/>
    </source>
</evidence>
<reference evidence="2 3" key="1">
    <citation type="submission" date="2015-09" db="EMBL/GenBank/DDBJ databases">
        <authorList>
            <consortium name="Pathogen Informatics"/>
        </authorList>
    </citation>
    <scope>NUCLEOTIDE SEQUENCE [LARGE SCALE GENOMIC DNA]</scope>
    <source>
        <strain evidence="2 3">2789STDY5608851</strain>
    </source>
</reference>
<gene>
    <name evidence="2" type="ORF">ERS852408_00757</name>
</gene>
<accession>A0A173YVB2</accession>
<dbReference type="EMBL" id="CYYM01000002">
    <property type="protein sequence ID" value="CUN67403.1"/>
    <property type="molecule type" value="Genomic_DNA"/>
</dbReference>
<evidence type="ECO:0000256" key="1">
    <source>
        <dbReference type="ARBA" id="ARBA00022649"/>
    </source>
</evidence>